<dbReference type="InterPro" id="IPR039574">
    <property type="entry name" value="OGFr"/>
</dbReference>
<comment type="caution">
    <text evidence="2">The sequence shown here is derived from an EMBL/GenBank/DDBJ whole genome shotgun (WGS) entry which is preliminary data.</text>
</comment>
<dbReference type="PANTHER" id="PTHR14015">
    <property type="entry name" value="OPIOID GROWTH FACTOR RECEPTOR OGFR ZETA-TYPE OPIOID RECEPTOR"/>
    <property type="match status" value="1"/>
</dbReference>
<sequence>MTDAQRLHAFFSGAGTDHAGRTIEDYPEMSNETLEQLHDYIQWAFPTRQPSQCQPSNAPLLSDEAIELLNANKKAMGNYYAMFARMISFYTDSEHWLVENDHNHLRITRIIESSAEIFDVATAEYFLRIILRLNTDAGDPVNKKSVDFWLRTVDAAIARNDPKQES</sequence>
<evidence type="ECO:0000259" key="1">
    <source>
        <dbReference type="Pfam" id="PF04664"/>
    </source>
</evidence>
<dbReference type="GO" id="GO:0016020">
    <property type="term" value="C:membrane"/>
    <property type="evidence" value="ECO:0007669"/>
    <property type="project" value="InterPro"/>
</dbReference>
<dbReference type="Pfam" id="PF04664">
    <property type="entry name" value="OGFr_N"/>
    <property type="match status" value="1"/>
</dbReference>
<reference evidence="2" key="1">
    <citation type="journal article" date="2015" name="Nature">
        <title>Complex archaea that bridge the gap between prokaryotes and eukaryotes.</title>
        <authorList>
            <person name="Spang A."/>
            <person name="Saw J.H."/>
            <person name="Jorgensen S.L."/>
            <person name="Zaremba-Niedzwiedzka K."/>
            <person name="Martijn J."/>
            <person name="Lind A.E."/>
            <person name="van Eijk R."/>
            <person name="Schleper C."/>
            <person name="Guy L."/>
            <person name="Ettema T.J."/>
        </authorList>
    </citation>
    <scope>NUCLEOTIDE SEQUENCE</scope>
</reference>
<dbReference type="AlphaFoldDB" id="A0A0F9EI97"/>
<gene>
    <name evidence="2" type="ORF">LCGC14_2071370</name>
</gene>
<dbReference type="GO" id="GO:0140625">
    <property type="term" value="F:opioid growth factor receptor activity"/>
    <property type="evidence" value="ECO:0007669"/>
    <property type="project" value="InterPro"/>
</dbReference>
<feature type="domain" description="Opioid growth factor receptor (OGFr) conserved" evidence="1">
    <location>
        <begin position="31"/>
        <end position="90"/>
    </location>
</feature>
<protein>
    <recommendedName>
        <fullName evidence="1">Opioid growth factor receptor (OGFr) conserved domain-containing protein</fullName>
    </recommendedName>
</protein>
<dbReference type="InterPro" id="IPR006757">
    <property type="entry name" value="OGF_rcpt"/>
</dbReference>
<dbReference type="EMBL" id="LAZR01024854">
    <property type="protein sequence ID" value="KKL73788.1"/>
    <property type="molecule type" value="Genomic_DNA"/>
</dbReference>
<organism evidence="2">
    <name type="scientific">marine sediment metagenome</name>
    <dbReference type="NCBI Taxonomy" id="412755"/>
    <lineage>
        <taxon>unclassified sequences</taxon>
        <taxon>metagenomes</taxon>
        <taxon>ecological metagenomes</taxon>
    </lineage>
</organism>
<name>A0A0F9EI97_9ZZZZ</name>
<evidence type="ECO:0000313" key="2">
    <source>
        <dbReference type="EMBL" id="KKL73788.1"/>
    </source>
</evidence>
<proteinExistence type="predicted"/>
<accession>A0A0F9EI97</accession>
<dbReference type="PANTHER" id="PTHR14015:SF2">
    <property type="entry name" value="OPIOID GROWTH FACTOR RECEPTOR (OGFR) CONSERVED DOMAIN-CONTAINING PROTEIN"/>
    <property type="match status" value="1"/>
</dbReference>